<dbReference type="EMBL" id="CAXKWB010008571">
    <property type="protein sequence ID" value="CAL4091534.1"/>
    <property type="molecule type" value="Genomic_DNA"/>
</dbReference>
<feature type="region of interest" description="Disordered" evidence="1">
    <location>
        <begin position="159"/>
        <end position="197"/>
    </location>
</feature>
<evidence type="ECO:0000313" key="3">
    <source>
        <dbReference type="Proteomes" id="UP001497623"/>
    </source>
</evidence>
<protein>
    <submittedName>
        <fullName evidence="2">Uncharacterized protein</fullName>
    </submittedName>
</protein>
<name>A0AAV2QQX2_MEGNR</name>
<gene>
    <name evidence="2" type="ORF">MNOR_LOCUS14368</name>
</gene>
<dbReference type="Proteomes" id="UP001497623">
    <property type="component" value="Unassembled WGS sequence"/>
</dbReference>
<evidence type="ECO:0000313" key="2">
    <source>
        <dbReference type="EMBL" id="CAL4091534.1"/>
    </source>
</evidence>
<feature type="compositionally biased region" description="Basic residues" evidence="1">
    <location>
        <begin position="160"/>
        <end position="174"/>
    </location>
</feature>
<feature type="non-terminal residue" evidence="2">
    <location>
        <position position="197"/>
    </location>
</feature>
<accession>A0AAV2QQX2</accession>
<dbReference type="AlphaFoldDB" id="A0AAV2QQX2"/>
<evidence type="ECO:0000256" key="1">
    <source>
        <dbReference type="SAM" id="MobiDB-lite"/>
    </source>
</evidence>
<comment type="caution">
    <text evidence="2">The sequence shown here is derived from an EMBL/GenBank/DDBJ whole genome shotgun (WGS) entry which is preliminary data.</text>
</comment>
<reference evidence="2 3" key="1">
    <citation type="submission" date="2024-05" db="EMBL/GenBank/DDBJ databases">
        <authorList>
            <person name="Wallberg A."/>
        </authorList>
    </citation>
    <scope>NUCLEOTIDE SEQUENCE [LARGE SCALE GENOMIC DNA]</scope>
</reference>
<organism evidence="2 3">
    <name type="scientific">Meganyctiphanes norvegica</name>
    <name type="common">Northern krill</name>
    <name type="synonym">Thysanopoda norvegica</name>
    <dbReference type="NCBI Taxonomy" id="48144"/>
    <lineage>
        <taxon>Eukaryota</taxon>
        <taxon>Metazoa</taxon>
        <taxon>Ecdysozoa</taxon>
        <taxon>Arthropoda</taxon>
        <taxon>Crustacea</taxon>
        <taxon>Multicrustacea</taxon>
        <taxon>Malacostraca</taxon>
        <taxon>Eumalacostraca</taxon>
        <taxon>Eucarida</taxon>
        <taxon>Euphausiacea</taxon>
        <taxon>Euphausiidae</taxon>
        <taxon>Meganyctiphanes</taxon>
    </lineage>
</organism>
<keyword evidence="3" id="KW-1185">Reference proteome</keyword>
<proteinExistence type="predicted"/>
<sequence length="197" mass="22679">MCGVADNLKCRESRTLPPKPPNYGQKINQVYKMYIQSFSTLYVSRLFVSLSNSQSATGGSIFCRAIYWVSQNYSKYLITDQYNIHQHRDNGSYNIHYPVDCLSSHAATTQIPLHPGADAEISNMYSQSPVEEAKKARQPACVVAFNAYFKRKLKEEQKIKKIKHQASSSRRRHSHIDPEDLSPSRRRYSTQSHVFER</sequence>